<gene>
    <name evidence="5" type="ORF">NEMVEDRAFT_v1g208550</name>
</gene>
<evidence type="ECO:0000256" key="3">
    <source>
        <dbReference type="SAM" id="SignalP"/>
    </source>
</evidence>
<keyword evidence="1" id="KW-0800">Toxin</keyword>
<reference evidence="5 6" key="1">
    <citation type="journal article" date="2007" name="Science">
        <title>Sea anemone genome reveals ancestral eumetazoan gene repertoire and genomic organization.</title>
        <authorList>
            <person name="Putnam N.H."/>
            <person name="Srivastava M."/>
            <person name="Hellsten U."/>
            <person name="Dirks B."/>
            <person name="Chapman J."/>
            <person name="Salamov A."/>
            <person name="Terry A."/>
            <person name="Shapiro H."/>
            <person name="Lindquist E."/>
            <person name="Kapitonov V.V."/>
            <person name="Jurka J."/>
            <person name="Genikhovich G."/>
            <person name="Grigoriev I.V."/>
            <person name="Lucas S.M."/>
            <person name="Steele R.E."/>
            <person name="Finnerty J.R."/>
            <person name="Technau U."/>
            <person name="Martindale M.Q."/>
            <person name="Rokhsar D.S."/>
        </authorList>
    </citation>
    <scope>NUCLEOTIDE SEQUENCE [LARGE SCALE GENOMIC DNA]</scope>
    <source>
        <strain evidence="6">CH2 X CH6</strain>
    </source>
</reference>
<evidence type="ECO:0000256" key="2">
    <source>
        <dbReference type="PROSITE-ProRule" id="PRU01005"/>
    </source>
</evidence>
<sequence length="272" mass="30697">MGSAAAVFIFAISFLMMESVEMQNARLESPVIILSKKLYLKRNTDILLVSKYLSSKYVTNETVKNSKDCENSVDWKVECPNIVKNWGARVCISNNPHFQEVAKNCKKSCNLCPGQGRSAAPTLSCERTRYGCCWDRKTVREGFNNEGCPRCLDDYPHVCHEFRFLCDYRSKHAESFHVSCPVSCGQCTPKLMGGVDRTKHETLIGTAKTKEEERGQRGIEETDDHKTIRVFCDINFGLRDPLSPFERGVALTPSLSPIKYNRSVIGRTGICF</sequence>
<dbReference type="PROSITE" id="PS51670">
    <property type="entry name" value="SHKT"/>
    <property type="match status" value="1"/>
</dbReference>
<accession>A7S8T6</accession>
<dbReference type="GO" id="GO:0090729">
    <property type="term" value="F:toxin activity"/>
    <property type="evidence" value="ECO:0007669"/>
    <property type="project" value="UniProtKB-KW"/>
</dbReference>
<evidence type="ECO:0000313" key="5">
    <source>
        <dbReference type="EMBL" id="EDO39886.1"/>
    </source>
</evidence>
<dbReference type="Proteomes" id="UP000001593">
    <property type="component" value="Unassembled WGS sequence"/>
</dbReference>
<evidence type="ECO:0000259" key="4">
    <source>
        <dbReference type="PROSITE" id="PS51670"/>
    </source>
</evidence>
<keyword evidence="3" id="KW-0732">Signal</keyword>
<dbReference type="EMBL" id="DS469599">
    <property type="protein sequence ID" value="EDO39886.1"/>
    <property type="molecule type" value="Genomic_DNA"/>
</dbReference>
<protein>
    <recommendedName>
        <fullName evidence="4">ShKT domain-containing protein</fullName>
    </recommendedName>
</protein>
<feature type="signal peptide" evidence="3">
    <location>
        <begin position="1"/>
        <end position="22"/>
    </location>
</feature>
<comment type="caution">
    <text evidence="2">Lacks conserved residue(s) required for the propagation of feature annotation.</text>
</comment>
<feature type="chain" id="PRO_5002714876" description="ShKT domain-containing protein" evidence="3">
    <location>
        <begin position="23"/>
        <end position="272"/>
    </location>
</feature>
<keyword evidence="6" id="KW-1185">Reference proteome</keyword>
<dbReference type="InParanoid" id="A7S8T6"/>
<feature type="domain" description="ShKT" evidence="4">
    <location>
        <begin position="69"/>
        <end position="112"/>
    </location>
</feature>
<evidence type="ECO:0000313" key="6">
    <source>
        <dbReference type="Proteomes" id="UP000001593"/>
    </source>
</evidence>
<organism evidence="5 6">
    <name type="scientific">Nematostella vectensis</name>
    <name type="common">Starlet sea anemone</name>
    <dbReference type="NCBI Taxonomy" id="45351"/>
    <lineage>
        <taxon>Eukaryota</taxon>
        <taxon>Metazoa</taxon>
        <taxon>Cnidaria</taxon>
        <taxon>Anthozoa</taxon>
        <taxon>Hexacorallia</taxon>
        <taxon>Actiniaria</taxon>
        <taxon>Edwardsiidae</taxon>
        <taxon>Nematostella</taxon>
    </lineage>
</organism>
<name>A7S8T6_NEMVE</name>
<evidence type="ECO:0000256" key="1">
    <source>
        <dbReference type="ARBA" id="ARBA00022656"/>
    </source>
</evidence>
<dbReference type="AlphaFoldDB" id="A7S8T6"/>
<dbReference type="HOGENOM" id="CLU_1024163_0_0_1"/>
<dbReference type="InterPro" id="IPR003582">
    <property type="entry name" value="ShKT_dom"/>
</dbReference>
<proteinExistence type="predicted"/>